<dbReference type="InterPro" id="IPR037505">
    <property type="entry name" value="pH-resp_palC"/>
</dbReference>
<dbReference type="SMART" id="SM01041">
    <property type="entry name" value="BRO1"/>
    <property type="match status" value="1"/>
</dbReference>
<protein>
    <submittedName>
        <fullName evidence="3">pH-response regulator protein palC like</fullName>
    </submittedName>
</protein>
<evidence type="ECO:0000313" key="3">
    <source>
        <dbReference type="EMBL" id="KAG7132066.1"/>
    </source>
</evidence>
<dbReference type="PANTHER" id="PTHR40463:SF1">
    <property type="entry name" value="PH-RESPONSE REGULATOR PROTEIN PALC"/>
    <property type="match status" value="1"/>
</dbReference>
<dbReference type="GO" id="GO:0005886">
    <property type="term" value="C:plasma membrane"/>
    <property type="evidence" value="ECO:0007669"/>
    <property type="project" value="TreeGrafter"/>
</dbReference>
<dbReference type="GO" id="GO:0071467">
    <property type="term" value="P:cellular response to pH"/>
    <property type="evidence" value="ECO:0007669"/>
    <property type="project" value="InterPro"/>
</dbReference>
<dbReference type="PROSITE" id="PS51180">
    <property type="entry name" value="BRO1"/>
    <property type="match status" value="1"/>
</dbReference>
<feature type="domain" description="BRO1" evidence="2">
    <location>
        <begin position="1"/>
        <end position="230"/>
    </location>
</feature>
<reference evidence="3" key="1">
    <citation type="journal article" date="2021" name="Mol. Plant Pathol.">
        <title>A 20-kb lineage-specific genomic region tames virulence in pathogenic amphidiploid Verticillium longisporum.</title>
        <authorList>
            <person name="Harting R."/>
            <person name="Starke J."/>
            <person name="Kusch H."/>
            <person name="Poggeler S."/>
            <person name="Maurus I."/>
            <person name="Schluter R."/>
            <person name="Landesfeind M."/>
            <person name="Bulla I."/>
            <person name="Nowrousian M."/>
            <person name="de Jonge R."/>
            <person name="Stahlhut G."/>
            <person name="Hoff K.J."/>
            <person name="Asshauer K.P."/>
            <person name="Thurmer A."/>
            <person name="Stanke M."/>
            <person name="Daniel R."/>
            <person name="Morgenstern B."/>
            <person name="Thomma B.P.H.J."/>
            <person name="Kronstad J.W."/>
            <person name="Braus-Stromeyer S.A."/>
            <person name="Braus G.H."/>
        </authorList>
    </citation>
    <scope>NUCLEOTIDE SEQUENCE</scope>
    <source>
        <strain evidence="3">Vl32</strain>
    </source>
</reference>
<evidence type="ECO:0000259" key="2">
    <source>
        <dbReference type="PROSITE" id="PS51180"/>
    </source>
</evidence>
<dbReference type="InterPro" id="IPR004328">
    <property type="entry name" value="BRO1_dom"/>
</dbReference>
<gene>
    <name evidence="3" type="ORF">HYQ45_009439</name>
</gene>
<organism evidence="3 4">
    <name type="scientific">Verticillium longisporum</name>
    <name type="common">Verticillium dahliae var. longisporum</name>
    <dbReference type="NCBI Taxonomy" id="100787"/>
    <lineage>
        <taxon>Eukaryota</taxon>
        <taxon>Fungi</taxon>
        <taxon>Dikarya</taxon>
        <taxon>Ascomycota</taxon>
        <taxon>Pezizomycotina</taxon>
        <taxon>Sordariomycetes</taxon>
        <taxon>Hypocreomycetidae</taxon>
        <taxon>Glomerellales</taxon>
        <taxon>Plectosphaerellaceae</taxon>
        <taxon>Verticillium</taxon>
    </lineage>
</organism>
<feature type="region of interest" description="Disordered" evidence="1">
    <location>
        <begin position="392"/>
        <end position="441"/>
    </location>
</feature>
<name>A0A8I2ZL32_VERLO</name>
<evidence type="ECO:0000313" key="4">
    <source>
        <dbReference type="Proteomes" id="UP000689129"/>
    </source>
</evidence>
<dbReference type="EMBL" id="JAEMWZ010000191">
    <property type="protein sequence ID" value="KAG7132066.1"/>
    <property type="molecule type" value="Genomic_DNA"/>
</dbReference>
<dbReference type="OrthoDB" id="10266451at2759"/>
<proteinExistence type="predicted"/>
<feature type="compositionally biased region" description="Basic and acidic residues" evidence="1">
    <location>
        <begin position="431"/>
        <end position="441"/>
    </location>
</feature>
<dbReference type="Proteomes" id="UP000689129">
    <property type="component" value="Unassembled WGS sequence"/>
</dbReference>
<sequence>MPFPFVLPTTSSFSFSTSFSCESHPSLPLTASTYRGVVRDALKKHKRLPPSAQSPHISSLITALNAYLPYLFAIDAGLTRKGPHANEITVQSLDHEVAFVLATLAHAYTLAGRIALQPLYTATKHLLEAASLYDHVATRAEGSSNPAPSVDISPPVLRGLASQAHAEATLLAVLKDDPYPAIVSQTRNEADKEWMYRTPSLPKVRAHLFARLSLAAAEHASQAATLCGTRLPGAPPLNPALLRYLDDTRRTSRARACRFFAIDAEIAGETGTALAWLRAALQELGVESRTDAAATAAKKSSLGAGFSRLRKDWAEKREDKKVERETAWGADGGKMEETRVIEHLEVKWTKINDLVTTQAIPTTGSVLAQMPSGREIHTIKPFQPAELDRSVLEATRAPPDRSDDFGEALSSDDEAKDQQHADPPGAYPGARQDHHAGSSYY</sequence>
<comment type="caution">
    <text evidence="3">The sequence shown here is derived from an EMBL/GenBank/DDBJ whole genome shotgun (WGS) entry which is preliminary data.</text>
</comment>
<dbReference type="AlphaFoldDB" id="A0A8I2ZL32"/>
<evidence type="ECO:0000256" key="1">
    <source>
        <dbReference type="SAM" id="MobiDB-lite"/>
    </source>
</evidence>
<dbReference type="PANTHER" id="PTHR40463">
    <property type="entry name" value="PH-RESPONSE REGULATOR PROTEIN PALC"/>
    <property type="match status" value="1"/>
</dbReference>
<accession>A0A8I2ZL32</accession>